<evidence type="ECO:0000259" key="2">
    <source>
        <dbReference type="Pfam" id="PF14372"/>
    </source>
</evidence>
<dbReference type="GO" id="GO:0046983">
    <property type="term" value="F:protein dimerization activity"/>
    <property type="evidence" value="ECO:0007669"/>
    <property type="project" value="InterPro"/>
</dbReference>
<dbReference type="HOGENOM" id="CLU_671541_0_0_1"/>
<dbReference type="GO" id="GO:0003677">
    <property type="term" value="F:DNA binding"/>
    <property type="evidence" value="ECO:0007669"/>
    <property type="project" value="InterPro"/>
</dbReference>
<feature type="domain" description="hAT-like transposase RNase-H fold" evidence="2">
    <location>
        <begin position="264"/>
        <end position="332"/>
    </location>
</feature>
<dbReference type="PANTHER" id="PTHR23272">
    <property type="entry name" value="BED FINGER-RELATED"/>
    <property type="match status" value="1"/>
</dbReference>
<organism evidence="3">
    <name type="scientific">Oryza brachyantha</name>
    <name type="common">malo sina</name>
    <dbReference type="NCBI Taxonomy" id="4533"/>
    <lineage>
        <taxon>Eukaryota</taxon>
        <taxon>Viridiplantae</taxon>
        <taxon>Streptophyta</taxon>
        <taxon>Embryophyta</taxon>
        <taxon>Tracheophyta</taxon>
        <taxon>Spermatophyta</taxon>
        <taxon>Magnoliopsida</taxon>
        <taxon>Liliopsida</taxon>
        <taxon>Poales</taxon>
        <taxon>Poaceae</taxon>
        <taxon>BOP clade</taxon>
        <taxon>Oryzoideae</taxon>
        <taxon>Oryzeae</taxon>
        <taxon>Oryzinae</taxon>
        <taxon>Oryza</taxon>
    </lineage>
</organism>
<accession>J3NC59</accession>
<evidence type="ECO:0000313" key="4">
    <source>
        <dbReference type="Proteomes" id="UP000006038"/>
    </source>
</evidence>
<dbReference type="Pfam" id="PF14372">
    <property type="entry name" value="hAT-like_RNase-H"/>
    <property type="match status" value="1"/>
</dbReference>
<dbReference type="Gramene" id="OB12G15670.1">
    <property type="protein sequence ID" value="OB12G15670.1"/>
    <property type="gene ID" value="OB12G15670"/>
</dbReference>
<evidence type="ECO:0000313" key="3">
    <source>
        <dbReference type="EnsemblPlants" id="OB12G15670.1"/>
    </source>
</evidence>
<reference evidence="3" key="2">
    <citation type="submission" date="2013-04" db="UniProtKB">
        <authorList>
            <consortium name="EnsemblPlants"/>
        </authorList>
    </citation>
    <scope>IDENTIFICATION</scope>
</reference>
<dbReference type="InterPro" id="IPR025525">
    <property type="entry name" value="hAT-like_transposase_RNase-H"/>
</dbReference>
<dbReference type="SUPFAM" id="SSF53098">
    <property type="entry name" value="Ribonuclease H-like"/>
    <property type="match status" value="1"/>
</dbReference>
<name>J3NC59_ORYBR</name>
<dbReference type="Proteomes" id="UP000006038">
    <property type="component" value="Chromosome 12"/>
</dbReference>
<keyword evidence="4" id="KW-1185">Reference proteome</keyword>
<sequence length="410" mass="47538">MLSLAVGTMRTVRGKVLYTACHFIDDEWKLHKVIMDAYPDLHFYDLRAGLLGVDYVCLSPHFIRSAIGKVVDDILYNRDLDNVFMMVWEIEGSHDIDRKLEKYQFIATNHTSTTYMDNVIHSIARLLTLHRDFTGEMYSDLLDLDLTRQDRHRFFSQLGLDYHHLWTYNEDWYSQYCSLEILRNKGYGYTDTLFTELLCMLWGAIYRSIQRISAPNCPTSSNLCLLQLFNLREVFRHQLAKASGEDAFAYNDSNGFHALEDGKDVADILREAMVALDKALQDFYLIWSIPLILDPRYKLVFTKSIFETAYGSQAAEYISKVQQNISELYSAYVEDQTELVCYLEDERVLDLAEGFDILSWWKVHGSVRYPTVARMARDALAMPTSSTLSSEQISHVMSIIRGYSMKGWFS</sequence>
<reference evidence="3" key="1">
    <citation type="journal article" date="2013" name="Nat. Commun.">
        <title>Whole-genome sequencing of Oryza brachyantha reveals mechanisms underlying Oryza genome evolution.</title>
        <authorList>
            <person name="Chen J."/>
            <person name="Huang Q."/>
            <person name="Gao D."/>
            <person name="Wang J."/>
            <person name="Lang Y."/>
            <person name="Liu T."/>
            <person name="Li B."/>
            <person name="Bai Z."/>
            <person name="Luis Goicoechea J."/>
            <person name="Liang C."/>
            <person name="Chen C."/>
            <person name="Zhang W."/>
            <person name="Sun S."/>
            <person name="Liao Y."/>
            <person name="Zhang X."/>
            <person name="Yang L."/>
            <person name="Song C."/>
            <person name="Wang M."/>
            <person name="Shi J."/>
            <person name="Liu G."/>
            <person name="Liu J."/>
            <person name="Zhou H."/>
            <person name="Zhou W."/>
            <person name="Yu Q."/>
            <person name="An N."/>
            <person name="Chen Y."/>
            <person name="Cai Q."/>
            <person name="Wang B."/>
            <person name="Liu B."/>
            <person name="Min J."/>
            <person name="Huang Y."/>
            <person name="Wu H."/>
            <person name="Li Z."/>
            <person name="Zhang Y."/>
            <person name="Yin Y."/>
            <person name="Song W."/>
            <person name="Jiang J."/>
            <person name="Jackson S.A."/>
            <person name="Wing R.A."/>
            <person name="Wang J."/>
            <person name="Chen M."/>
        </authorList>
    </citation>
    <scope>NUCLEOTIDE SEQUENCE [LARGE SCALE GENOMIC DNA]</scope>
    <source>
        <strain evidence="3">cv. IRGC 101232</strain>
    </source>
</reference>
<dbReference type="OMA" id="RISAPNC"/>
<proteinExistence type="predicted"/>
<dbReference type="Pfam" id="PF05699">
    <property type="entry name" value="Dimer_Tnp_hAT"/>
    <property type="match status" value="1"/>
</dbReference>
<dbReference type="AlphaFoldDB" id="J3NC59"/>
<protein>
    <recommendedName>
        <fullName evidence="5">HAT C-terminal dimerisation domain-containing protein</fullName>
    </recommendedName>
</protein>
<evidence type="ECO:0000259" key="1">
    <source>
        <dbReference type="Pfam" id="PF05699"/>
    </source>
</evidence>
<evidence type="ECO:0008006" key="5">
    <source>
        <dbReference type="Google" id="ProtNLM"/>
    </source>
</evidence>
<dbReference type="eggNOG" id="KOG1121">
    <property type="taxonomic scope" value="Eukaryota"/>
</dbReference>
<dbReference type="PANTHER" id="PTHR23272:SF104">
    <property type="entry name" value="HAT FAMILY DIMERISATION DOMAIN CONTAINING PROTEIN, EXPRESSED"/>
    <property type="match status" value="1"/>
</dbReference>
<dbReference type="EnsemblPlants" id="OB12G15670.1">
    <property type="protein sequence ID" value="OB12G15670.1"/>
    <property type="gene ID" value="OB12G15670"/>
</dbReference>
<dbReference type="InterPro" id="IPR012337">
    <property type="entry name" value="RNaseH-like_sf"/>
</dbReference>
<feature type="domain" description="HAT C-terminal dimerisation" evidence="1">
    <location>
        <begin position="339"/>
        <end position="394"/>
    </location>
</feature>
<dbReference type="InterPro" id="IPR008906">
    <property type="entry name" value="HATC_C_dom"/>
</dbReference>